<name>A0A1W1UJX9_9DEIO</name>
<keyword evidence="2" id="KW-1185">Reference proteome</keyword>
<dbReference type="STRING" id="695939.SAMN00790413_04462"/>
<evidence type="ECO:0000313" key="1">
    <source>
        <dbReference type="EMBL" id="SMB81101.1"/>
    </source>
</evidence>
<dbReference type="EMBL" id="FWWU01000005">
    <property type="protein sequence ID" value="SMB81101.1"/>
    <property type="molecule type" value="Genomic_DNA"/>
</dbReference>
<protein>
    <submittedName>
        <fullName evidence="1">Uncharacterized protein</fullName>
    </submittedName>
</protein>
<dbReference type="AlphaFoldDB" id="A0A1W1UJX9"/>
<dbReference type="Proteomes" id="UP000192582">
    <property type="component" value="Unassembled WGS sequence"/>
</dbReference>
<accession>A0A1W1UJX9</accession>
<sequence>MTPESAIQQLLGAYVHMVFEVPCDQLRLLLETEKKPGYMS</sequence>
<reference evidence="1 2" key="1">
    <citation type="submission" date="2017-04" db="EMBL/GenBank/DDBJ databases">
        <authorList>
            <person name="Afonso C.L."/>
            <person name="Miller P.J."/>
            <person name="Scott M.A."/>
            <person name="Spackman E."/>
            <person name="Goraichik I."/>
            <person name="Dimitrov K.M."/>
            <person name="Suarez D.L."/>
            <person name="Swayne D.E."/>
        </authorList>
    </citation>
    <scope>NUCLEOTIDE SEQUENCE [LARGE SCALE GENOMIC DNA]</scope>
    <source>
        <strain evidence="1 2">KR-140</strain>
    </source>
</reference>
<gene>
    <name evidence="1" type="ORF">SAMN00790413_04462</name>
</gene>
<proteinExistence type="predicted"/>
<organism evidence="1 2">
    <name type="scientific">Deinococcus hopiensis KR-140</name>
    <dbReference type="NCBI Taxonomy" id="695939"/>
    <lineage>
        <taxon>Bacteria</taxon>
        <taxon>Thermotogati</taxon>
        <taxon>Deinococcota</taxon>
        <taxon>Deinococci</taxon>
        <taxon>Deinococcales</taxon>
        <taxon>Deinococcaceae</taxon>
        <taxon>Deinococcus</taxon>
    </lineage>
</organism>
<evidence type="ECO:0000313" key="2">
    <source>
        <dbReference type="Proteomes" id="UP000192582"/>
    </source>
</evidence>